<dbReference type="AlphaFoldDB" id="A0AAW0QZM0"/>
<sequence length="656" mass="74002">MATKRVDEFLGSDQAYILYLEKEVRALRSRIDKSDELPSTARIPRRGMHPKVQAFVGGRSSSTTPIQSHQAPQSPCQDVAETRATRGKLTQAQQQLEFVLELPGPPSLCQPKWMALLKGFTNCIPASEAHWQGRRHLVQIDIKEGMVNSINDLTLSSPRNPAYSTSNTTAAREMRNSDIIRNYREGMAKMKGEQMRARQISRFAALLYTCSCIVAIANSADKKKVDSDMAHFFGSKAGQDYFRQVRKGALWAINQINELQRKGLRHRAWELFFLCGTEMSAYEKCTHHKDSSRYNDIIKIPKTPDGEKTDLSFNIPILVWKIGGGIWSLSLINQALDTNVSEEEQNAWIQAFSAAQWSSGERSSQSTSQRVKRPRLDQTPNTINDNQQECPDGPGMRALLNAVGLQPQNDLVLGGIHPLALNTEPSRLHPISNGTQDAIWSSIFDHPDYALGDPDPLIHDFSFAETEFTLPGCSTFFLDIMKSVRELIDQAHAIKFADITKDPLPLDYALVNGTRVEAANHHHQELTSVLKAWELKWPSELDGPTEQVVSDLDSQIQQQIRTKKYDWETQLVMLEVGGLRPRDVALCSVIIPVQMLEADSNRWVQFDRDKQNSLVAVKEWPVLSILPRDICIRRVKCSFIFIRVQVYPKGTLDLDT</sequence>
<feature type="region of interest" description="Disordered" evidence="1">
    <location>
        <begin position="359"/>
        <end position="391"/>
    </location>
</feature>
<name>A0AAW0QZM0_9PEZI</name>
<dbReference type="Proteomes" id="UP001392437">
    <property type="component" value="Unassembled WGS sequence"/>
</dbReference>
<feature type="compositionally biased region" description="Low complexity" evidence="1">
    <location>
        <begin position="359"/>
        <end position="369"/>
    </location>
</feature>
<evidence type="ECO:0008006" key="4">
    <source>
        <dbReference type="Google" id="ProtNLM"/>
    </source>
</evidence>
<evidence type="ECO:0000313" key="3">
    <source>
        <dbReference type="Proteomes" id="UP001392437"/>
    </source>
</evidence>
<evidence type="ECO:0000256" key="1">
    <source>
        <dbReference type="SAM" id="MobiDB-lite"/>
    </source>
</evidence>
<gene>
    <name evidence="2" type="ORF">PG999_004533</name>
</gene>
<keyword evidence="3" id="KW-1185">Reference proteome</keyword>
<reference evidence="2 3" key="1">
    <citation type="submission" date="2023-01" db="EMBL/GenBank/DDBJ databases">
        <title>Analysis of 21 Apiospora genomes using comparative genomics revels a genus with tremendous synthesis potential of carbohydrate active enzymes and secondary metabolites.</title>
        <authorList>
            <person name="Sorensen T."/>
        </authorList>
    </citation>
    <scope>NUCLEOTIDE SEQUENCE [LARGE SCALE GENOMIC DNA]</scope>
    <source>
        <strain evidence="2 3">CBS 117206</strain>
    </source>
</reference>
<organism evidence="2 3">
    <name type="scientific">Apiospora kogelbergensis</name>
    <dbReference type="NCBI Taxonomy" id="1337665"/>
    <lineage>
        <taxon>Eukaryota</taxon>
        <taxon>Fungi</taxon>
        <taxon>Dikarya</taxon>
        <taxon>Ascomycota</taxon>
        <taxon>Pezizomycotina</taxon>
        <taxon>Sordariomycetes</taxon>
        <taxon>Xylariomycetidae</taxon>
        <taxon>Amphisphaeriales</taxon>
        <taxon>Apiosporaceae</taxon>
        <taxon>Apiospora</taxon>
    </lineage>
</organism>
<proteinExistence type="predicted"/>
<accession>A0AAW0QZM0</accession>
<evidence type="ECO:0000313" key="2">
    <source>
        <dbReference type="EMBL" id="KAK8120413.1"/>
    </source>
</evidence>
<feature type="compositionally biased region" description="Polar residues" evidence="1">
    <location>
        <begin position="378"/>
        <end position="389"/>
    </location>
</feature>
<comment type="caution">
    <text evidence="2">The sequence shown here is derived from an EMBL/GenBank/DDBJ whole genome shotgun (WGS) entry which is preliminary data.</text>
</comment>
<dbReference type="EMBL" id="JAQQWP010000004">
    <property type="protein sequence ID" value="KAK8120413.1"/>
    <property type="molecule type" value="Genomic_DNA"/>
</dbReference>
<protein>
    <recommendedName>
        <fullName evidence="4">PH domain-containing protein</fullName>
    </recommendedName>
</protein>